<dbReference type="EMBL" id="CASHSV030000024">
    <property type="protein sequence ID" value="CAJ2640475.1"/>
    <property type="molecule type" value="Genomic_DNA"/>
</dbReference>
<proteinExistence type="predicted"/>
<reference evidence="1" key="1">
    <citation type="submission" date="2023-10" db="EMBL/GenBank/DDBJ databases">
        <authorList>
            <person name="Rodriguez Cubillos JULIANA M."/>
            <person name="De Vega J."/>
        </authorList>
    </citation>
    <scope>NUCLEOTIDE SEQUENCE</scope>
</reference>
<accession>A0ACB0J8I9</accession>
<sequence>MAILGVEGFSALPDHCLQLCCGFFVFAIVANLVRDLGPKKVARWIPLPMAMAVPFLVGGYFAIDMCMGNLVVFAWHVLNKNEAGLMVPAVASGLICGDGIWILPSSILALLKVRTDAWDDGRMAVRQTCSPLCRSGTAASKQAVTQWQIQEIRQTNEEISTSAACSTPNNADSSTLKSVSRDKLENHEDASLKHLLGAGGLHPMISSLFRCSMISRH</sequence>
<name>A0ACB0J8I9_TRIPR</name>
<organism evidence="1 2">
    <name type="scientific">Trifolium pratense</name>
    <name type="common">Red clover</name>
    <dbReference type="NCBI Taxonomy" id="57577"/>
    <lineage>
        <taxon>Eukaryota</taxon>
        <taxon>Viridiplantae</taxon>
        <taxon>Streptophyta</taxon>
        <taxon>Embryophyta</taxon>
        <taxon>Tracheophyta</taxon>
        <taxon>Spermatophyta</taxon>
        <taxon>Magnoliopsida</taxon>
        <taxon>eudicotyledons</taxon>
        <taxon>Gunneridae</taxon>
        <taxon>Pentapetalae</taxon>
        <taxon>rosids</taxon>
        <taxon>fabids</taxon>
        <taxon>Fabales</taxon>
        <taxon>Fabaceae</taxon>
        <taxon>Papilionoideae</taxon>
        <taxon>50 kb inversion clade</taxon>
        <taxon>NPAAA clade</taxon>
        <taxon>Hologalegina</taxon>
        <taxon>IRL clade</taxon>
        <taxon>Trifolieae</taxon>
        <taxon>Trifolium</taxon>
    </lineage>
</organism>
<gene>
    <name evidence="1" type="ORF">MILVUS5_LOCUS10322</name>
</gene>
<evidence type="ECO:0000313" key="1">
    <source>
        <dbReference type="EMBL" id="CAJ2640475.1"/>
    </source>
</evidence>
<comment type="caution">
    <text evidence="1">The sequence shown here is derived from an EMBL/GenBank/DDBJ whole genome shotgun (WGS) entry which is preliminary data.</text>
</comment>
<evidence type="ECO:0000313" key="2">
    <source>
        <dbReference type="Proteomes" id="UP001177021"/>
    </source>
</evidence>
<dbReference type="Proteomes" id="UP001177021">
    <property type="component" value="Unassembled WGS sequence"/>
</dbReference>
<protein>
    <submittedName>
        <fullName evidence="1">Uncharacterized protein</fullName>
    </submittedName>
</protein>
<keyword evidence="2" id="KW-1185">Reference proteome</keyword>